<dbReference type="Proteomes" id="UP000546031">
    <property type="component" value="Unassembled WGS sequence"/>
</dbReference>
<comment type="caution">
    <text evidence="2">The sequence shown here is derived from an EMBL/GenBank/DDBJ whole genome shotgun (WGS) entry which is preliminary data.</text>
</comment>
<feature type="compositionally biased region" description="Polar residues" evidence="1">
    <location>
        <begin position="1"/>
        <end position="14"/>
    </location>
</feature>
<gene>
    <name evidence="2" type="ORF">HUO12_07615</name>
</gene>
<dbReference type="RefSeq" id="WP_176273007.1">
    <property type="nucleotide sequence ID" value="NZ_JABWTA010000001.1"/>
</dbReference>
<protein>
    <submittedName>
        <fullName evidence="2">Uncharacterized protein</fullName>
    </submittedName>
</protein>
<accession>A0A850HBW1</accession>
<evidence type="ECO:0000313" key="2">
    <source>
        <dbReference type="EMBL" id="NVE94765.1"/>
    </source>
</evidence>
<name>A0A850HBW1_9SPHN</name>
<feature type="region of interest" description="Disordered" evidence="1">
    <location>
        <begin position="1"/>
        <end position="36"/>
    </location>
</feature>
<proteinExistence type="predicted"/>
<dbReference type="AlphaFoldDB" id="A0A850HBW1"/>
<evidence type="ECO:0000256" key="1">
    <source>
        <dbReference type="SAM" id="MobiDB-lite"/>
    </source>
</evidence>
<dbReference type="EMBL" id="JABWTA010000001">
    <property type="protein sequence ID" value="NVE94765.1"/>
    <property type="molecule type" value="Genomic_DNA"/>
</dbReference>
<organism evidence="2 3">
    <name type="scientific">Altererythrobacter lutimaris</name>
    <dbReference type="NCBI Taxonomy" id="2743979"/>
    <lineage>
        <taxon>Bacteria</taxon>
        <taxon>Pseudomonadati</taxon>
        <taxon>Pseudomonadota</taxon>
        <taxon>Alphaproteobacteria</taxon>
        <taxon>Sphingomonadales</taxon>
        <taxon>Erythrobacteraceae</taxon>
        <taxon>Altererythrobacter</taxon>
    </lineage>
</organism>
<reference evidence="2 3" key="1">
    <citation type="submission" date="2020-06" db="EMBL/GenBank/DDBJ databases">
        <title>Altererythrobacter lutimaris sp. nov., a marine bacterium isolated from a tidal flat.</title>
        <authorList>
            <person name="Kim D."/>
            <person name="Yoo Y."/>
            <person name="Kim J.-J."/>
        </authorList>
    </citation>
    <scope>NUCLEOTIDE SEQUENCE [LARGE SCALE GENOMIC DNA]</scope>
    <source>
        <strain evidence="2 3">JGD-16</strain>
    </source>
</reference>
<evidence type="ECO:0000313" key="3">
    <source>
        <dbReference type="Proteomes" id="UP000546031"/>
    </source>
</evidence>
<sequence>MSIPSNAVSPNQAGTGEWENEGGSLKPHPPTPLPDGIIAVTSAHYRVGPYSYSKLDDAFAEHRRQSRRLSGFAQPHRRNF</sequence>
<keyword evidence="3" id="KW-1185">Reference proteome</keyword>